<gene>
    <name evidence="1" type="ORF">IM532_12065</name>
</gene>
<dbReference type="RefSeq" id="WP_194183711.1">
    <property type="nucleotide sequence ID" value="NZ_JADGIK010000009.1"/>
</dbReference>
<reference evidence="1" key="1">
    <citation type="submission" date="2020-10" db="EMBL/GenBank/DDBJ databases">
        <authorList>
            <person name="Lu T."/>
            <person name="Wang Q."/>
            <person name="Han X."/>
        </authorList>
    </citation>
    <scope>NUCLEOTIDE SEQUENCE</scope>
    <source>
        <strain evidence="1">WQ 117</strain>
    </source>
</reference>
<dbReference type="Proteomes" id="UP000608754">
    <property type="component" value="Unassembled WGS sequence"/>
</dbReference>
<protein>
    <submittedName>
        <fullName evidence="1">DUF4252 domain-containing protein</fullName>
    </submittedName>
</protein>
<proteinExistence type="predicted"/>
<dbReference type="EMBL" id="JADGIK010000009">
    <property type="protein sequence ID" value="MBF0598164.1"/>
    <property type="molecule type" value="Genomic_DNA"/>
</dbReference>
<dbReference type="InterPro" id="IPR025348">
    <property type="entry name" value="DUF4252"/>
</dbReference>
<dbReference type="Pfam" id="PF14060">
    <property type="entry name" value="DUF4252"/>
    <property type="match status" value="1"/>
</dbReference>
<organism evidence="1 2">
    <name type="scientific">Faecalibacter rhinopitheci</name>
    <dbReference type="NCBI Taxonomy" id="2779678"/>
    <lineage>
        <taxon>Bacteria</taxon>
        <taxon>Pseudomonadati</taxon>
        <taxon>Bacteroidota</taxon>
        <taxon>Flavobacteriia</taxon>
        <taxon>Flavobacteriales</taxon>
        <taxon>Weeksellaceae</taxon>
        <taxon>Faecalibacter</taxon>
    </lineage>
</organism>
<evidence type="ECO:0000313" key="2">
    <source>
        <dbReference type="Proteomes" id="UP000608754"/>
    </source>
</evidence>
<sequence>MKKYIYIVLLIICSFANGQQNKYQKIYYDFEDTKGVTTISINKAMFNMLGNLQLDEDLKNMESLFKKMNSIKMIIATDKQNEIVRTSLKNAFRNLNLEELMAINNEGNKVKFYAEDSNSKVFKNLILNIISDETLMYMILDGEISADDLNTLIK</sequence>
<accession>A0A8J7FRB9</accession>
<keyword evidence="2" id="KW-1185">Reference proteome</keyword>
<dbReference type="AlphaFoldDB" id="A0A8J7FRB9"/>
<evidence type="ECO:0000313" key="1">
    <source>
        <dbReference type="EMBL" id="MBF0598164.1"/>
    </source>
</evidence>
<comment type="caution">
    <text evidence="1">The sequence shown here is derived from an EMBL/GenBank/DDBJ whole genome shotgun (WGS) entry which is preliminary data.</text>
</comment>
<name>A0A8J7FRB9_9FLAO</name>